<organism evidence="2 3">
    <name type="scientific">Glossina austeni</name>
    <name type="common">Savannah tsetse fly</name>
    <dbReference type="NCBI Taxonomy" id="7395"/>
    <lineage>
        <taxon>Eukaryota</taxon>
        <taxon>Metazoa</taxon>
        <taxon>Ecdysozoa</taxon>
        <taxon>Arthropoda</taxon>
        <taxon>Hexapoda</taxon>
        <taxon>Insecta</taxon>
        <taxon>Pterygota</taxon>
        <taxon>Neoptera</taxon>
        <taxon>Endopterygota</taxon>
        <taxon>Diptera</taxon>
        <taxon>Brachycera</taxon>
        <taxon>Muscomorpha</taxon>
        <taxon>Hippoboscoidea</taxon>
        <taxon>Glossinidae</taxon>
        <taxon>Glossina</taxon>
    </lineage>
</organism>
<sequence>MQNARSSANDTQELIGEPSHKEHRVHIEPFLHTQRICVIDINQINRDFTELQEKKYKQCNIDFVVLDTNVTHKEHPLSLQMIHGLTTTLTTTIAQIVFIDFMDLITS</sequence>
<feature type="compositionally biased region" description="Polar residues" evidence="1">
    <location>
        <begin position="1"/>
        <end position="12"/>
    </location>
</feature>
<name>A0A1A9VAW1_GLOAU</name>
<dbReference type="EnsemblMetazoa" id="GAUT031402-RA">
    <property type="protein sequence ID" value="GAUT031402-PA"/>
    <property type="gene ID" value="GAUT031402"/>
</dbReference>
<reference evidence="2" key="1">
    <citation type="submission" date="2020-05" db="UniProtKB">
        <authorList>
            <consortium name="EnsemblMetazoa"/>
        </authorList>
    </citation>
    <scope>IDENTIFICATION</scope>
    <source>
        <strain evidence="2">TTRI</strain>
    </source>
</reference>
<protein>
    <submittedName>
        <fullName evidence="2">Uncharacterized protein</fullName>
    </submittedName>
</protein>
<evidence type="ECO:0000313" key="3">
    <source>
        <dbReference type="Proteomes" id="UP000078200"/>
    </source>
</evidence>
<evidence type="ECO:0000313" key="2">
    <source>
        <dbReference type="EnsemblMetazoa" id="GAUT031402-PA"/>
    </source>
</evidence>
<dbReference type="AlphaFoldDB" id="A0A1A9VAW1"/>
<proteinExistence type="predicted"/>
<evidence type="ECO:0000256" key="1">
    <source>
        <dbReference type="SAM" id="MobiDB-lite"/>
    </source>
</evidence>
<feature type="region of interest" description="Disordered" evidence="1">
    <location>
        <begin position="1"/>
        <end position="21"/>
    </location>
</feature>
<keyword evidence="3" id="KW-1185">Reference proteome</keyword>
<dbReference type="Proteomes" id="UP000078200">
    <property type="component" value="Unassembled WGS sequence"/>
</dbReference>
<dbReference type="VEuPathDB" id="VectorBase:GAUT031402"/>
<accession>A0A1A9VAW1</accession>